<proteinExistence type="inferred from homology"/>
<dbReference type="Gene3D" id="3.30.559.30">
    <property type="entry name" value="Nonribosomal peptide synthetase, condensation domain"/>
    <property type="match status" value="2"/>
</dbReference>
<evidence type="ECO:0000256" key="9">
    <source>
        <dbReference type="SAM" id="MobiDB-lite"/>
    </source>
</evidence>
<dbReference type="PROSITE" id="PS00012">
    <property type="entry name" value="PHOSPHOPANTETHEINE"/>
    <property type="match status" value="1"/>
</dbReference>
<dbReference type="Pfam" id="PF13193">
    <property type="entry name" value="AMP-binding_C"/>
    <property type="match status" value="1"/>
</dbReference>
<dbReference type="Gene3D" id="1.10.1200.10">
    <property type="entry name" value="ACP-like"/>
    <property type="match status" value="2"/>
</dbReference>
<dbReference type="InterPro" id="IPR042099">
    <property type="entry name" value="ANL_N_sf"/>
</dbReference>
<dbReference type="NCBIfam" id="NF003417">
    <property type="entry name" value="PRK04813.1"/>
    <property type="match status" value="2"/>
</dbReference>
<keyword evidence="8" id="KW-0511">Multifunctional enzyme</keyword>
<feature type="domain" description="Carrier" evidence="10">
    <location>
        <begin position="782"/>
        <end position="857"/>
    </location>
</feature>
<dbReference type="PROSITE" id="PS00455">
    <property type="entry name" value="AMP_BINDING"/>
    <property type="match status" value="2"/>
</dbReference>
<dbReference type="InterPro" id="IPR036736">
    <property type="entry name" value="ACP-like_sf"/>
</dbReference>
<evidence type="ECO:0000256" key="8">
    <source>
        <dbReference type="ARBA" id="ARBA00023268"/>
    </source>
</evidence>
<dbReference type="SUPFAM" id="SSF56801">
    <property type="entry name" value="Acetyl-CoA synthetase-like"/>
    <property type="match status" value="2"/>
</dbReference>
<dbReference type="FunFam" id="2.30.38.10:FF:000001">
    <property type="entry name" value="Non-ribosomal peptide synthetase PvdI"/>
    <property type="match status" value="1"/>
</dbReference>
<dbReference type="GO" id="GO:0017000">
    <property type="term" value="P:antibiotic biosynthetic process"/>
    <property type="evidence" value="ECO:0007669"/>
    <property type="project" value="UniProtKB-KW"/>
</dbReference>
<feature type="domain" description="Carrier" evidence="10">
    <location>
        <begin position="1814"/>
        <end position="1901"/>
    </location>
</feature>
<keyword evidence="7" id="KW-0045">Antibiotic biosynthesis</keyword>
<dbReference type="Gene3D" id="2.30.38.10">
    <property type="entry name" value="Luciferase, Domain 3"/>
    <property type="match status" value="1"/>
</dbReference>
<dbReference type="FunFam" id="3.40.50.12780:FF:000012">
    <property type="entry name" value="Non-ribosomal peptide synthetase"/>
    <property type="match status" value="2"/>
</dbReference>
<dbReference type="Gene3D" id="3.40.50.980">
    <property type="match status" value="2"/>
</dbReference>
<evidence type="ECO:0000256" key="6">
    <source>
        <dbReference type="ARBA" id="ARBA00022737"/>
    </source>
</evidence>
<reference evidence="11 12" key="1">
    <citation type="submission" date="2019-11" db="EMBL/GenBank/DDBJ databases">
        <title>Paenibacillus monticola sp. nov., a novel PGPR strain isolated from mountain sample in China.</title>
        <authorList>
            <person name="Zhao Q."/>
            <person name="Li H.-P."/>
            <person name="Zhang J.-L."/>
        </authorList>
    </citation>
    <scope>NUCLEOTIDE SEQUENCE [LARGE SCALE GENOMIC DNA]</scope>
    <source>
        <strain evidence="11 12">LC-T2</strain>
    </source>
</reference>
<evidence type="ECO:0000256" key="1">
    <source>
        <dbReference type="ARBA" id="ARBA00001957"/>
    </source>
</evidence>
<dbReference type="Pfam" id="PF00550">
    <property type="entry name" value="PP-binding"/>
    <property type="match status" value="2"/>
</dbReference>
<dbReference type="InterPro" id="IPR010071">
    <property type="entry name" value="AA_adenyl_dom"/>
</dbReference>
<dbReference type="PANTHER" id="PTHR45527">
    <property type="entry name" value="NONRIBOSOMAL PEPTIDE SYNTHETASE"/>
    <property type="match status" value="1"/>
</dbReference>
<dbReference type="SUPFAM" id="SSF47336">
    <property type="entry name" value="ACP-like"/>
    <property type="match status" value="2"/>
</dbReference>
<dbReference type="FunFam" id="3.40.50.980:FF:000001">
    <property type="entry name" value="Non-ribosomal peptide synthetase"/>
    <property type="match status" value="2"/>
</dbReference>
<evidence type="ECO:0000256" key="4">
    <source>
        <dbReference type="ARBA" id="ARBA00022553"/>
    </source>
</evidence>
<sequence length="2332" mass="260523">MCQGREEPMKTDDVMPEGSPSIQELRRQKKYWVKKMLELKEEETLLTLSSSHPTEAPVVYQAAFEVPEDLDERLRKMSGASADALFLIMLSAFKCMVYKHTGSGSITVACPQRKLPAQPAMASSGSSWIPLIDQPPGDRSFREWLYEVKTTYEAAYSNGNYPIEKVIQDMKVIHDRDYSFLHHIHFAMKELHGELNPEVHTSGLIVEFSCEKGVIQGSIAGSSLFFSARAVKSFSRQYIHMLGELTALPDCLVKESSWQSGDERNKLLTEYASGVNLPGVSNIMEMFEEQVLRTPEAIAVITPEQTMSYLKLNEKVHRWGKALIKSGVKPGQVIALYLERSAESAVAILAVLYAGGCVLPMDIQTPDDRIRYMLEDASVSRLITHSRYAEKPVFAGVDKVFQCDALNAEQENGATLGRASSGTAAYIIYTSGTTGKPKGVLVRHEGLANSIFWRRDEYRLNSQDRTIQLFSYSFDGFMTGFFTPLVSGASLFLPTESQVKDPLRLKQLIHVHQITHFICVPALYQLLLEQMNAEDGASLRIITLAGERLAPSLIAESQRKLPRVEIVNEYGPTEASIVAVCKRNVKEAAEITIGRPIANMNAYILDERLEPVPPGITGELCLSGHGLAEGYLNRLELTAEVFISHPFIPGERMYRTGDLAKWTDDGEICCLGRKDGQIKLRGYRIELSEIEQRLLAYPGIKTAAVLCIEEDGIPSQIAAYLQCEAVQAKEIRAYMATELPHYMRPARYYRVDRLPLSENGKTDKKALLSLEEPTDLDVEFIEPANEIEQQLCQIFSDVLQIKRVSAEESFFDVGGHSLKATMLMSRIQKVFGVDISIDDIFEKKTVRALAVLIIETGSKSYQAVTPAEPAAWYPLSSTQKRMYALFCHDPQSTAYNMPEALVIDGDLDRERLEYAITMLTARHEILRTSFKMVNGEPVQVTHTHSSFTLDYTEEPPTNIEEAIRNFVRPFDLGAHPLFRIGVARMEERKHLLLIDIHHIVADGASVGIFINELAALYNGDMLPEIALQYKDFSVWQQRGKDHNEFEAQEQYWLKQFENGVPILDLPYDFPRPRFKNFEGARIPFTVDAATMTSLKRLATDHGVTLFMLLLSIYSLMLSKISGQEEMVVGSPVSGRMQADLEETMGMFVNVVPIKNTVSPLLDFTQLLAQVKKSAIGAFENQAFQYEELLSKLDFSRDTSRNPLFDVMFVLQNMPENRFDFKGLHFTHYGFEQTISKFDLTLAGFEGGDGVLYFDLEYSTSLFLKETAARFVSYFQHIVQSVIEQPGMRLDSITLLSAEELHRQLAGFHAPTGMDSPKRTLPEQFADQVELYPYLDAIRFGEARLTYGELDTLSDRWAAWLGLNGIGFDDVVAIKLERSFEMVICFLAVLKAGAVYLPIDPSFPAERIQHMLQDSGAALLITDDSEVKKSGFMGRTVLKDAVGLPVEGREISARKPQLDDRAYIIYTSGTTGKPKGVALEHAGVANLPEVFRTKLGIGPKDRILQFAPCSFDASVWEFAMALTSGGTLCLVSKDTIGDPEWFESYVNQMGITVATFPPSYMERLQPAKLQSLRLVITAGSEPSAAMLGEWVQHMQCINAYGPTEASVCAAMWEIEDLNLPHKLPMGFPILNSRICIVDAGLHPLPVGVTGELCIAGVGLAREYLNQPEMTARQFVSSKIPGFERMYRTGDLAKRLPDGNLVYQGRMDSQLKIRGYRVEPGEIEAHLLLLNGVKNAAVLLKRQPKGHGTLIAYYSGVCAPQPREMKRLLSVMLPDYMIPTMFMKLDALPLTLHGKVDTAALNKIPQTVETGSDFRLPVSDQEALVIEVFEEVLEKKGVGPENSFNELGGDSISAMKVVFLLKRKGFSLDVRDLLVRQSAAALGELLIQRSTEGKVVAELQAEPREQQEKIQVEPEETKELPDLLHQLTMQQQAYARELGDNPVIGKIPVTAIQAMHLGRSENVGVVIPVSAKRSKEDIASAVLNLVREQEMLRCFLSGEGDGTWSLHEQPNHISLPFAQIEGPEVEEKMKQMIRDLYTGRFDHDIPGSLLYRMVLIENGVSGERVLVYASHHSLSDGLSCSLIAETLSLPDDSTLSSRGENPGTVYRDYVRLLDEGPQGISLAELENRFELPTYRHNLFELEAKINKFPKNRHTIIELEIPLAGDLPEEGWHTVLEMLAVFGRDFLQMDQLSVQLVSGGRRYGGHTFYHLAGNFIDYIPVVLNVGEPVEISLSRIREQTQAVAAHHINFAALDMDSTGKAILLNYFGAMQDQTATSWSPEDISSYEETAAHYGICFYIRHMGSCLRVDIALPFETDAEELKKRLSGDSVRGILS</sequence>
<dbReference type="SMART" id="SM00823">
    <property type="entry name" value="PKS_PP"/>
    <property type="match status" value="2"/>
</dbReference>
<evidence type="ECO:0000313" key="12">
    <source>
        <dbReference type="Proteomes" id="UP000463051"/>
    </source>
</evidence>
<feature type="region of interest" description="Disordered" evidence="9">
    <location>
        <begin position="1"/>
        <end position="22"/>
    </location>
</feature>
<dbReference type="GO" id="GO:0043041">
    <property type="term" value="P:amino acid activation for nonribosomal peptide biosynthetic process"/>
    <property type="evidence" value="ECO:0007669"/>
    <property type="project" value="TreeGrafter"/>
</dbReference>
<keyword evidence="4" id="KW-0597">Phosphoprotein</keyword>
<keyword evidence="12" id="KW-1185">Reference proteome</keyword>
<feature type="compositionally biased region" description="Basic and acidic residues" evidence="9">
    <location>
        <begin position="1"/>
        <end position="13"/>
    </location>
</feature>
<dbReference type="InterPro" id="IPR001242">
    <property type="entry name" value="Condensation_dom"/>
</dbReference>
<dbReference type="InterPro" id="IPR009081">
    <property type="entry name" value="PP-bd_ACP"/>
</dbReference>
<evidence type="ECO:0000259" key="10">
    <source>
        <dbReference type="PROSITE" id="PS50075"/>
    </source>
</evidence>
<dbReference type="CDD" id="cd05930">
    <property type="entry name" value="A_NRPS"/>
    <property type="match status" value="2"/>
</dbReference>
<keyword evidence="6" id="KW-0677">Repeat</keyword>
<dbReference type="Gene3D" id="3.30.559.10">
    <property type="entry name" value="Chloramphenicol acetyltransferase-like domain"/>
    <property type="match status" value="2"/>
</dbReference>
<evidence type="ECO:0000256" key="2">
    <source>
        <dbReference type="ARBA" id="ARBA00006432"/>
    </source>
</evidence>
<dbReference type="InterPro" id="IPR006162">
    <property type="entry name" value="Ppantetheine_attach_site"/>
</dbReference>
<name>A0A7X2H7H0_9BACL</name>
<dbReference type="Gene3D" id="3.30.300.30">
    <property type="match status" value="2"/>
</dbReference>
<comment type="similarity">
    <text evidence="2">Belongs to the ATP-dependent AMP-binding enzyme family.</text>
</comment>
<dbReference type="GO" id="GO:0031177">
    <property type="term" value="F:phosphopantetheine binding"/>
    <property type="evidence" value="ECO:0007669"/>
    <property type="project" value="InterPro"/>
</dbReference>
<gene>
    <name evidence="11" type="ORF">GJB61_18505</name>
</gene>
<dbReference type="InterPro" id="IPR023213">
    <property type="entry name" value="CAT-like_dom_sf"/>
</dbReference>
<dbReference type="GO" id="GO:0016874">
    <property type="term" value="F:ligase activity"/>
    <property type="evidence" value="ECO:0007669"/>
    <property type="project" value="UniProtKB-KW"/>
</dbReference>
<dbReference type="EMBL" id="WJXB01000007">
    <property type="protein sequence ID" value="MRN54974.1"/>
    <property type="molecule type" value="Genomic_DNA"/>
</dbReference>
<comment type="cofactor">
    <cofactor evidence="1">
        <name>pantetheine 4'-phosphate</name>
        <dbReference type="ChEBI" id="CHEBI:47942"/>
    </cofactor>
</comment>
<dbReference type="Proteomes" id="UP000463051">
    <property type="component" value="Unassembled WGS sequence"/>
</dbReference>
<dbReference type="InterPro" id="IPR020806">
    <property type="entry name" value="PKS_PP-bd"/>
</dbReference>
<dbReference type="GO" id="GO:0008610">
    <property type="term" value="P:lipid biosynthetic process"/>
    <property type="evidence" value="ECO:0007669"/>
    <property type="project" value="UniProtKB-ARBA"/>
</dbReference>
<evidence type="ECO:0000256" key="3">
    <source>
        <dbReference type="ARBA" id="ARBA00022450"/>
    </source>
</evidence>
<evidence type="ECO:0000256" key="7">
    <source>
        <dbReference type="ARBA" id="ARBA00023194"/>
    </source>
</evidence>
<evidence type="ECO:0000313" key="11">
    <source>
        <dbReference type="EMBL" id="MRN54974.1"/>
    </source>
</evidence>
<dbReference type="PANTHER" id="PTHR45527:SF1">
    <property type="entry name" value="FATTY ACID SYNTHASE"/>
    <property type="match status" value="1"/>
</dbReference>
<accession>A0A7X2H7H0</accession>
<dbReference type="FunFam" id="1.10.1200.10:FF:000005">
    <property type="entry name" value="Nonribosomal peptide synthetase 1"/>
    <property type="match status" value="1"/>
</dbReference>
<keyword evidence="3" id="KW-0596">Phosphopantetheine</keyword>
<dbReference type="InterPro" id="IPR025110">
    <property type="entry name" value="AMP-bd_C"/>
</dbReference>
<dbReference type="InterPro" id="IPR000873">
    <property type="entry name" value="AMP-dep_synth/lig_dom"/>
</dbReference>
<dbReference type="Gene3D" id="3.40.50.12780">
    <property type="entry name" value="N-terminal domain of ligase-like"/>
    <property type="match status" value="1"/>
</dbReference>
<dbReference type="InterPro" id="IPR045851">
    <property type="entry name" value="AMP-bd_C_sf"/>
</dbReference>
<dbReference type="GO" id="GO:0005737">
    <property type="term" value="C:cytoplasm"/>
    <property type="evidence" value="ECO:0007669"/>
    <property type="project" value="TreeGrafter"/>
</dbReference>
<organism evidence="11 12">
    <name type="scientific">Paenibacillus monticola</name>
    <dbReference type="NCBI Taxonomy" id="2666075"/>
    <lineage>
        <taxon>Bacteria</taxon>
        <taxon>Bacillati</taxon>
        <taxon>Bacillota</taxon>
        <taxon>Bacilli</taxon>
        <taxon>Bacillales</taxon>
        <taxon>Paenibacillaceae</taxon>
        <taxon>Paenibacillus</taxon>
    </lineage>
</organism>
<dbReference type="SUPFAM" id="SSF52777">
    <property type="entry name" value="CoA-dependent acyltransferases"/>
    <property type="match status" value="4"/>
</dbReference>
<dbReference type="Pfam" id="PF00501">
    <property type="entry name" value="AMP-binding"/>
    <property type="match status" value="2"/>
</dbReference>
<dbReference type="PROSITE" id="PS50075">
    <property type="entry name" value="CARRIER"/>
    <property type="match status" value="2"/>
</dbReference>
<keyword evidence="5" id="KW-0436">Ligase</keyword>
<dbReference type="Pfam" id="PF00668">
    <property type="entry name" value="Condensation"/>
    <property type="match status" value="1"/>
</dbReference>
<evidence type="ECO:0000256" key="5">
    <source>
        <dbReference type="ARBA" id="ARBA00022598"/>
    </source>
</evidence>
<comment type="caution">
    <text evidence="11">The sequence shown here is derived from an EMBL/GenBank/DDBJ whole genome shotgun (WGS) entry which is preliminary data.</text>
</comment>
<dbReference type="CDD" id="cd19531">
    <property type="entry name" value="LCL_NRPS-like"/>
    <property type="match status" value="1"/>
</dbReference>
<dbReference type="GO" id="GO:0044550">
    <property type="term" value="P:secondary metabolite biosynthetic process"/>
    <property type="evidence" value="ECO:0007669"/>
    <property type="project" value="TreeGrafter"/>
</dbReference>
<protein>
    <submittedName>
        <fullName evidence="11">Amino acid adenylation domain-containing protein</fullName>
    </submittedName>
</protein>
<dbReference type="InterPro" id="IPR020845">
    <property type="entry name" value="AMP-binding_CS"/>
</dbReference>
<dbReference type="NCBIfam" id="TIGR01733">
    <property type="entry name" value="AA-adenyl-dom"/>
    <property type="match status" value="2"/>
</dbReference>